<dbReference type="InterPro" id="IPR022016">
    <property type="entry name" value="DUF3597"/>
</dbReference>
<name>A0A8H4VZY0_9HELO</name>
<dbReference type="PANTHER" id="PTHR46082:SF11">
    <property type="entry name" value="AAA+ ATPASE DOMAIN-CONTAINING PROTEIN-RELATED"/>
    <property type="match status" value="1"/>
</dbReference>
<dbReference type="Gene3D" id="3.40.50.1580">
    <property type="entry name" value="Nucleoside phosphorylase domain"/>
    <property type="match status" value="1"/>
</dbReference>
<sequence>MRVSSPPTKDYDVGWICAIENEYSAVGELLDEEFNSPSGLSIHDVNAYIFGRIGDHYVVVACLAMGKYGLASAASVAGDMLRSFPDIRIRLMVGIGGGAPSKKHDVRLGDVVVSTPMGKRGGVVHYEFGSTVQDKMFQYVLYRLSFVHPNDDQSCIEICSQQPDQIVQRPSRDPNNSDPVIHYGLIGFADRLIKDAYFRDHLADTEGVLCFEMEAAGLMDRCQCVVIRGICDYSDTHKNDTWQGYAALTAAAYAKELLRMIPGNRVSEGLISVATYNPKYAFGINASGSRSNELEALLENLARRKGIQLNWKTSIVDLLKLLDLNSDIEHRKLLARELNIGVAQDGNAKQNEALRRAMMAELGKNGGTVPTRITNALKNSGAV</sequence>
<dbReference type="PANTHER" id="PTHR46082">
    <property type="entry name" value="ATP/GTP-BINDING PROTEIN-RELATED"/>
    <property type="match status" value="1"/>
</dbReference>
<evidence type="ECO:0000259" key="2">
    <source>
        <dbReference type="Pfam" id="PF12200"/>
    </source>
</evidence>
<evidence type="ECO:0008006" key="5">
    <source>
        <dbReference type="Google" id="ProtNLM"/>
    </source>
</evidence>
<gene>
    <name evidence="3" type="ORF">G7Y89_g12153</name>
</gene>
<dbReference type="SUPFAM" id="SSF53167">
    <property type="entry name" value="Purine and uridine phosphorylases"/>
    <property type="match status" value="1"/>
</dbReference>
<dbReference type="Proteomes" id="UP000566819">
    <property type="component" value="Unassembled WGS sequence"/>
</dbReference>
<dbReference type="GO" id="GO:0003824">
    <property type="term" value="F:catalytic activity"/>
    <property type="evidence" value="ECO:0007669"/>
    <property type="project" value="InterPro"/>
</dbReference>
<dbReference type="Pfam" id="PF12200">
    <property type="entry name" value="DUF3597"/>
    <property type="match status" value="1"/>
</dbReference>
<organism evidence="3 4">
    <name type="scientific">Cudoniella acicularis</name>
    <dbReference type="NCBI Taxonomy" id="354080"/>
    <lineage>
        <taxon>Eukaryota</taxon>
        <taxon>Fungi</taxon>
        <taxon>Dikarya</taxon>
        <taxon>Ascomycota</taxon>
        <taxon>Pezizomycotina</taxon>
        <taxon>Leotiomycetes</taxon>
        <taxon>Helotiales</taxon>
        <taxon>Tricladiaceae</taxon>
        <taxon>Cudoniella</taxon>
    </lineage>
</organism>
<keyword evidence="4" id="KW-1185">Reference proteome</keyword>
<proteinExistence type="predicted"/>
<evidence type="ECO:0000313" key="4">
    <source>
        <dbReference type="Proteomes" id="UP000566819"/>
    </source>
</evidence>
<feature type="domain" description="DUF3597" evidence="2">
    <location>
        <begin position="289"/>
        <end position="370"/>
    </location>
</feature>
<dbReference type="InterPro" id="IPR053137">
    <property type="entry name" value="NLR-like"/>
</dbReference>
<dbReference type="GO" id="GO:0009116">
    <property type="term" value="P:nucleoside metabolic process"/>
    <property type="evidence" value="ECO:0007669"/>
    <property type="project" value="InterPro"/>
</dbReference>
<dbReference type="OrthoDB" id="1577640at2759"/>
<dbReference type="InterPro" id="IPR035994">
    <property type="entry name" value="Nucleoside_phosphorylase_sf"/>
</dbReference>
<reference evidence="3 4" key="1">
    <citation type="submission" date="2020-03" db="EMBL/GenBank/DDBJ databases">
        <title>Draft Genome Sequence of Cudoniella acicularis.</title>
        <authorList>
            <person name="Buettner E."/>
            <person name="Kellner H."/>
        </authorList>
    </citation>
    <scope>NUCLEOTIDE SEQUENCE [LARGE SCALE GENOMIC DNA]</scope>
    <source>
        <strain evidence="3 4">DSM 108380</strain>
    </source>
</reference>
<dbReference type="EMBL" id="JAAMPI010001245">
    <property type="protein sequence ID" value="KAF4626009.1"/>
    <property type="molecule type" value="Genomic_DNA"/>
</dbReference>
<evidence type="ECO:0000259" key="1">
    <source>
        <dbReference type="Pfam" id="PF01048"/>
    </source>
</evidence>
<evidence type="ECO:0000313" key="3">
    <source>
        <dbReference type="EMBL" id="KAF4626009.1"/>
    </source>
</evidence>
<dbReference type="InterPro" id="IPR000845">
    <property type="entry name" value="Nucleoside_phosphorylase_d"/>
</dbReference>
<dbReference type="Pfam" id="PF01048">
    <property type="entry name" value="PNP_UDP_1"/>
    <property type="match status" value="1"/>
</dbReference>
<comment type="caution">
    <text evidence="3">The sequence shown here is derived from an EMBL/GenBank/DDBJ whole genome shotgun (WGS) entry which is preliminary data.</text>
</comment>
<dbReference type="AlphaFoldDB" id="A0A8H4VZY0"/>
<feature type="domain" description="Nucleoside phosphorylase" evidence="1">
    <location>
        <begin position="13"/>
        <end position="238"/>
    </location>
</feature>
<accession>A0A8H4VZY0</accession>
<dbReference type="SUPFAM" id="SSF158634">
    <property type="entry name" value="RPA2825-like"/>
    <property type="match status" value="1"/>
</dbReference>
<protein>
    <recommendedName>
        <fullName evidence="5">Nucleoside phosphorylase domain-containing protein</fullName>
    </recommendedName>
</protein>